<evidence type="ECO:0000313" key="2">
    <source>
        <dbReference type="EMBL" id="SNS92305.1"/>
    </source>
</evidence>
<dbReference type="InterPro" id="IPR057904">
    <property type="entry name" value="Nal1_C"/>
</dbReference>
<dbReference type="OrthoDB" id="104542at2"/>
<dbReference type="Gene3D" id="2.40.10.10">
    <property type="entry name" value="Trypsin-like serine proteases"/>
    <property type="match status" value="2"/>
</dbReference>
<protein>
    <recommendedName>
        <fullName evidence="1">Nal1 C-terminal domain-containing protein</fullName>
    </recommendedName>
</protein>
<dbReference type="Pfam" id="PF25819">
    <property type="entry name" value="Nal1_C"/>
    <property type="match status" value="1"/>
</dbReference>
<feature type="domain" description="Nal1 C-terminal" evidence="1">
    <location>
        <begin position="223"/>
        <end position="298"/>
    </location>
</feature>
<reference evidence="3" key="1">
    <citation type="submission" date="2017-06" db="EMBL/GenBank/DDBJ databases">
        <authorList>
            <person name="Varghese N."/>
            <person name="Submissions S."/>
        </authorList>
    </citation>
    <scope>NUCLEOTIDE SEQUENCE [LARGE SCALE GENOMIC DNA]</scope>
    <source>
        <strain evidence="3">NKM1</strain>
    </source>
</reference>
<keyword evidence="3" id="KW-1185">Reference proteome</keyword>
<dbReference type="InterPro" id="IPR043504">
    <property type="entry name" value="Peptidase_S1_PA_chymotrypsin"/>
</dbReference>
<dbReference type="SUPFAM" id="SSF50494">
    <property type="entry name" value="Trypsin-like serine proteases"/>
    <property type="match status" value="1"/>
</dbReference>
<dbReference type="InterPro" id="IPR009003">
    <property type="entry name" value="Peptidase_S1_PA"/>
</dbReference>
<evidence type="ECO:0000259" key="1">
    <source>
        <dbReference type="Pfam" id="PF25819"/>
    </source>
</evidence>
<dbReference type="EMBL" id="FZOQ01000017">
    <property type="protein sequence ID" value="SNS92305.1"/>
    <property type="molecule type" value="Genomic_DNA"/>
</dbReference>
<accession>A0A239IFH1</accession>
<gene>
    <name evidence="2" type="ORF">SAMN06296052_11728</name>
</gene>
<dbReference type="Proteomes" id="UP000198432">
    <property type="component" value="Unassembled WGS sequence"/>
</dbReference>
<dbReference type="AlphaFoldDB" id="A0A239IFH1"/>
<proteinExistence type="predicted"/>
<evidence type="ECO:0000313" key="3">
    <source>
        <dbReference type="Proteomes" id="UP000198432"/>
    </source>
</evidence>
<dbReference type="RefSeq" id="WP_089320479.1">
    <property type="nucleotide sequence ID" value="NZ_FZOQ01000017.1"/>
</dbReference>
<sequence length="318" mass="33959">MKQPNAIHFKNKLSEAFITRPSALIKSFSLLERRETALLANFSSRISGVGLGQSGNGDYYIRLLTVSALDRNDVMQISQSIGVKPNDISIEETGPIHFFNAPIRTRARPAPPGASIGHYLITAGTFGCLVQDNNGNVFILSNNHVMANENDAHVGDPILQPGSTDGGSAQHDIVAWLKSFVPFDFSGLNQVDAAIAAPASSKAVTNIIPHIGQIRGITAPRNGMRVVKFGRTTGLTYGEIVSRDTDIKVGFGNGVINFENQFEISSRDSTFSAPGDSGSLIVEEKTNKAVGLLFAGSDSATFANPISNVLQAFDVDII</sequence>
<organism evidence="2 3">
    <name type="scientific">Pontibacter ummariensis</name>
    <dbReference type="NCBI Taxonomy" id="1610492"/>
    <lineage>
        <taxon>Bacteria</taxon>
        <taxon>Pseudomonadati</taxon>
        <taxon>Bacteroidota</taxon>
        <taxon>Cytophagia</taxon>
        <taxon>Cytophagales</taxon>
        <taxon>Hymenobacteraceae</taxon>
        <taxon>Pontibacter</taxon>
    </lineage>
</organism>
<name>A0A239IFH1_9BACT</name>